<evidence type="ECO:0000313" key="1">
    <source>
        <dbReference type="EMBL" id="GFS29966.1"/>
    </source>
</evidence>
<keyword evidence="2" id="KW-1185">Reference proteome</keyword>
<dbReference type="Proteomes" id="UP000886998">
    <property type="component" value="Unassembled WGS sequence"/>
</dbReference>
<accession>A0A8X6J329</accession>
<organism evidence="1 2">
    <name type="scientific">Trichonephila inaurata madagascariensis</name>
    <dbReference type="NCBI Taxonomy" id="2747483"/>
    <lineage>
        <taxon>Eukaryota</taxon>
        <taxon>Metazoa</taxon>
        <taxon>Ecdysozoa</taxon>
        <taxon>Arthropoda</taxon>
        <taxon>Chelicerata</taxon>
        <taxon>Arachnida</taxon>
        <taxon>Araneae</taxon>
        <taxon>Araneomorphae</taxon>
        <taxon>Entelegynae</taxon>
        <taxon>Araneoidea</taxon>
        <taxon>Nephilidae</taxon>
        <taxon>Trichonephila</taxon>
        <taxon>Trichonephila inaurata</taxon>
    </lineage>
</organism>
<dbReference type="EMBL" id="BMAV01024085">
    <property type="protein sequence ID" value="GFS29966.1"/>
    <property type="molecule type" value="Genomic_DNA"/>
</dbReference>
<evidence type="ECO:0000313" key="2">
    <source>
        <dbReference type="Proteomes" id="UP000886998"/>
    </source>
</evidence>
<protein>
    <submittedName>
        <fullName evidence="1">Uncharacterized protein</fullName>
    </submittedName>
</protein>
<dbReference type="AlphaFoldDB" id="A0A8X6J329"/>
<gene>
    <name evidence="1" type="ORF">TNIN_337691</name>
</gene>
<sequence length="69" mass="8095">MLMQRMVVKIETEVGLEVVQEPTWQQKLTKKQEFWNSRKKNPEHVEGMSLDIGIVGWDSDIVVVENRRA</sequence>
<name>A0A8X6J329_9ARAC</name>
<proteinExistence type="predicted"/>
<reference evidence="1" key="1">
    <citation type="submission" date="2020-08" db="EMBL/GenBank/DDBJ databases">
        <title>Multicomponent nature underlies the extraordinary mechanical properties of spider dragline silk.</title>
        <authorList>
            <person name="Kono N."/>
            <person name="Nakamura H."/>
            <person name="Mori M."/>
            <person name="Yoshida Y."/>
            <person name="Ohtoshi R."/>
            <person name="Malay A.D."/>
            <person name="Moran D.A.P."/>
            <person name="Tomita M."/>
            <person name="Numata K."/>
            <person name="Arakawa K."/>
        </authorList>
    </citation>
    <scope>NUCLEOTIDE SEQUENCE</scope>
</reference>
<comment type="caution">
    <text evidence="1">The sequence shown here is derived from an EMBL/GenBank/DDBJ whole genome shotgun (WGS) entry which is preliminary data.</text>
</comment>